<dbReference type="EMBL" id="JARGDL010000001">
    <property type="protein sequence ID" value="MDF1610537.1"/>
    <property type="molecule type" value="Genomic_DNA"/>
</dbReference>
<name>A0AAE3NYP5_9BACT</name>
<evidence type="ECO:0000313" key="2">
    <source>
        <dbReference type="Proteomes" id="UP001221302"/>
    </source>
</evidence>
<dbReference type="Proteomes" id="UP001221302">
    <property type="component" value="Unassembled WGS sequence"/>
</dbReference>
<comment type="caution">
    <text evidence="1">The sequence shown here is derived from an EMBL/GenBank/DDBJ whole genome shotgun (WGS) entry which is preliminary data.</text>
</comment>
<evidence type="ECO:0000313" key="1">
    <source>
        <dbReference type="EMBL" id="MDF1610537.1"/>
    </source>
</evidence>
<proteinExistence type="predicted"/>
<sequence length="284" mass="33084">MRIKDILHQSEMAQLITPITSQKDVEVIILKLQKNFNSILTNFDKDISKSIITHFLECLNIINFLSSSKVDEYIDQFIKVHSKNEQQKNFIEQNADEERDPDEPFLLTFLGLGFKDDTNDINYKKIQVHEIPLYIDKYPELSESIKIYREKNEVVNEALPMIRPTKFIRDKFSNIEHLYLQGFVPDDEDGLSPFFVPFVYADSFDGVVLGKVKDKQNAIIHIEGREEPIEMSVDELLQRSKHYVLIKNTQPFAIVTLFTYEFEINKKIKSGIEEMKSGDGKNQL</sequence>
<protein>
    <submittedName>
        <fullName evidence="1">Uncharacterized protein</fullName>
    </submittedName>
</protein>
<reference evidence="1" key="1">
    <citation type="submission" date="2023-03" db="EMBL/GenBank/DDBJ databases">
        <title>Stygiobacter electus gen. nov., sp. nov., facultatively anaerobic thermotolerant bacterium of the class Ignavibacteria from a well of Yessentuki mineral water deposit.</title>
        <authorList>
            <person name="Podosokorskaya O.A."/>
            <person name="Elcheninov A.G."/>
            <person name="Petrova N.F."/>
            <person name="Zavarzina D.G."/>
            <person name="Kublanov I.V."/>
            <person name="Merkel A.Y."/>
        </authorList>
    </citation>
    <scope>NUCLEOTIDE SEQUENCE</scope>
    <source>
        <strain evidence="1">09-Me</strain>
    </source>
</reference>
<accession>A0AAE3NYP5</accession>
<dbReference type="AlphaFoldDB" id="A0AAE3NYP5"/>
<dbReference type="RefSeq" id="WP_321534302.1">
    <property type="nucleotide sequence ID" value="NZ_JARGDL010000001.1"/>
</dbReference>
<gene>
    <name evidence="1" type="ORF">P0M35_00085</name>
</gene>
<organism evidence="1 2">
    <name type="scientific">Stygiobacter electus</name>
    <dbReference type="NCBI Taxonomy" id="3032292"/>
    <lineage>
        <taxon>Bacteria</taxon>
        <taxon>Pseudomonadati</taxon>
        <taxon>Ignavibacteriota</taxon>
        <taxon>Ignavibacteria</taxon>
        <taxon>Ignavibacteriales</taxon>
        <taxon>Melioribacteraceae</taxon>
        <taxon>Stygiobacter</taxon>
    </lineage>
</organism>
<keyword evidence="2" id="KW-1185">Reference proteome</keyword>